<name>A0AB73MQ65_9LEPT</name>
<gene>
    <name evidence="1" type="ORF">BWD14_12765</name>
</gene>
<dbReference type="RefSeq" id="WP_076637825.1">
    <property type="nucleotide sequence ID" value="NZ_MTSU01000011.1"/>
</dbReference>
<dbReference type="Gene3D" id="3.40.50.1220">
    <property type="entry name" value="TPP-binding domain"/>
    <property type="match status" value="1"/>
</dbReference>
<comment type="caution">
    <text evidence="1">The sequence shown here is derived from an EMBL/GenBank/DDBJ whole genome shotgun (WGS) entry which is preliminary data.</text>
</comment>
<proteinExistence type="predicted"/>
<evidence type="ECO:0008006" key="3">
    <source>
        <dbReference type="Google" id="ProtNLM"/>
    </source>
</evidence>
<evidence type="ECO:0000313" key="2">
    <source>
        <dbReference type="Proteomes" id="UP000189337"/>
    </source>
</evidence>
<dbReference type="InterPro" id="IPR029035">
    <property type="entry name" value="DHS-like_NAD/FAD-binding_dom"/>
</dbReference>
<protein>
    <recommendedName>
        <fullName evidence="3">SIR2-like domain protein</fullName>
    </recommendedName>
</protein>
<reference evidence="1 2" key="1">
    <citation type="submission" date="2017-01" db="EMBL/GenBank/DDBJ databases">
        <title>Comparative genomic analysis of Brazilian Leptospira santarosai.</title>
        <authorList>
            <person name="Moreno L.Z."/>
            <person name="Miraglia F."/>
            <person name="Kremer F.S."/>
            <person name="Eslabao M.R."/>
            <person name="Lilenbaum W."/>
            <person name="Dellagostin O.A."/>
            <person name="Moreno A.M."/>
        </authorList>
    </citation>
    <scope>NUCLEOTIDE SEQUENCE [LARGE SCALE GENOMIC DNA]</scope>
    <source>
        <strain evidence="1 2">M52/8-19</strain>
    </source>
</reference>
<evidence type="ECO:0000313" key="1">
    <source>
        <dbReference type="EMBL" id="ONF92555.1"/>
    </source>
</evidence>
<dbReference type="SUPFAM" id="SSF52467">
    <property type="entry name" value="DHS-like NAD/FAD-binding domain"/>
    <property type="match status" value="1"/>
</dbReference>
<sequence>MDSAITNTLQYLVNEIKNDRAVLFVGSGLSLNSTPKDLSNPARMMLWSELMKKFCIELGFNESMENIYPIPKLIQIYENRFDLRRRNDIIRKAIPDEEVQPGEIHRRLFDLKLFPWNCVVTTNIDTLIERSLSNWNFKFTPIIYERDMPRITGVPIYKIHGTISDEDTWVFSEEEYHSRIQPLFIDKLRAIFSEKTVIFIGYSLNDPDLDAILYHVKYRIGHYQRNSFLILKESVTETREYWRKRKIEIISALETWFGINEFFL</sequence>
<dbReference type="EMBL" id="MTSU01000011">
    <property type="protein sequence ID" value="ONF92555.1"/>
    <property type="molecule type" value="Genomic_DNA"/>
</dbReference>
<dbReference type="AlphaFoldDB" id="A0AB73MQ65"/>
<dbReference type="Pfam" id="PF13289">
    <property type="entry name" value="SIR2_2"/>
    <property type="match status" value="1"/>
</dbReference>
<organism evidence="1 2">
    <name type="scientific">Leptospira santarosai</name>
    <dbReference type="NCBI Taxonomy" id="28183"/>
    <lineage>
        <taxon>Bacteria</taxon>
        <taxon>Pseudomonadati</taxon>
        <taxon>Spirochaetota</taxon>
        <taxon>Spirochaetia</taxon>
        <taxon>Leptospirales</taxon>
        <taxon>Leptospiraceae</taxon>
        <taxon>Leptospira</taxon>
    </lineage>
</organism>
<accession>A0AB73MQ65</accession>
<dbReference type="Proteomes" id="UP000189337">
    <property type="component" value="Unassembled WGS sequence"/>
</dbReference>